<protein>
    <submittedName>
        <fullName evidence="2">Site-specific integrase</fullName>
    </submittedName>
</protein>
<dbReference type="AlphaFoldDB" id="A0A7S7LUR8"/>
<accession>A0A7S7LUR8</accession>
<reference evidence="2 3" key="1">
    <citation type="submission" date="2020-05" db="EMBL/GenBank/DDBJ databases">
        <title>Sulfurimonas marisnigri, sp. nov., and Sulfurimonas baltica, sp. nov., manganese oxide reducing chemolithoautotrophs of the class Epsilonproteobacteria isolated from the pelagic redoxclines of the Black and Baltic Seas and emended description of the genus Sulfurimonas.</title>
        <authorList>
            <person name="Henkel J.V."/>
            <person name="Laudan C."/>
            <person name="Werner J."/>
            <person name="Neu T."/>
            <person name="Plewe S."/>
            <person name="Sproer C."/>
            <person name="Bunk B."/>
            <person name="Schulz-Vogt H.N."/>
        </authorList>
    </citation>
    <scope>NUCLEOTIDE SEQUENCE [LARGE SCALE GENOMIC DNA]</scope>
    <source>
        <strain evidence="2 3">GD2</strain>
    </source>
</reference>
<proteinExistence type="predicted"/>
<sequence length="1249" mass="145834">MKIHGFSKEEKLEYLDKVIIDLKKESYKSVSNKEIIDRFKKYGVFLKSTEFSKLHIRQSLIQHNITPTNLSAEEKQFYFKQLLQELIDQGADILTNSELIKKMYDNYKVKISEIEIPRLEFRKLLDENNIYTTKSKNHVKDIIDKTIINILENENEIEIEINNVSQFHKYAEQFGNVSRGSIDNNIDYIQQKIDIKNIKSTKRIEAQEMSDEEIIIIAAKYYTKKNVYRITAAEIRSFTNSRFRTVNIEVIREYASFLKEKYDIELVGQNTSIDENIKQNVDEIVAFLRETKRRYNVSELDNIDKVNDIDDSFIVNKSLETDLTKQWELYLNDYIIWLAESRINVKNGLLSESNELKIDTEKKKLLTLTHTDLDIKKMNFSDIVLLTQIKNKASHKAYGVHMQNMYIGFLLFLHAKNKIIFPFSYVFDVCYSERKVQSELPYYLSDNSINKNLMDSIQENRLSIKDDKYKRIFQFFLLSLPRNFSVKKIEYKHLVPLLNRNKNDFKRVSEILNTLGANVVDEKPRFKYVDRYIKYTKIEKYKKLVEIFNQAMNRVYKSGGYSKEKSVYKNWSSSYADFFDFLESNYQNETFSESFLYKIFDYLDEENILTYQEYIQNLKVSQNTKARKLTPLIVAFSGDCPYKSLGKLKDNNPVFYNTSEKNDTLKKRGAIKSFVALAKIEDILRNRPPKSEYYKKLNIDSKYTDWWEHYNVVVPFEPLILLMHLYIPARGINFRLADRNTFLVKNESGNISGYHFTHDKNKKRKTPYIAPNIWGDDLKIIEDFVEYTKVHFPNQKAIKYDKQNPNGIVPLFPNAKGTSFYTEGQHMSYWKRVLLKAQIELNSEGNTENIILIYSKKSDLELPKESSEVDNLSQAYMDNFDVRYDLHSLRHTGATRYANAGMPLGLLKLLTGHIDLNVLQLVYIEIDTDKMIRVWNELQDIDLGGLGLADAGSKLINHIKKVTNKMLQENNPEQLLEFLKQGKFLTIGSYLSKDELTLYTMEDISKIEAVFWRFPRGGICTSSSCPQGLEMRCSLCPHFITSPAYMHEIAALINLQSEKLCKHINRVIENRENGNQENNESIRISAQIDLEEMLGWGKLIQALDEIRVVDDNEQNIETPSTSVGTGITQEALYRRAPIVNSDHFLLKLVYDGLALKQFDHESMQDASQALITKLIRYAARNGKFSEIDGKDKYEMLEWFKPVYNEVLLLEKDAYSQEKLSNILSLLSDKAVIDSLECSSTKQLTYKEDE</sequence>
<dbReference type="GO" id="GO:0003677">
    <property type="term" value="F:DNA binding"/>
    <property type="evidence" value="ECO:0007669"/>
    <property type="project" value="InterPro"/>
</dbReference>
<dbReference type="Proteomes" id="UP000593994">
    <property type="component" value="Chromosome"/>
</dbReference>
<keyword evidence="1" id="KW-0233">DNA recombination</keyword>
<dbReference type="KEGG" id="sbal:HUE88_11410"/>
<gene>
    <name evidence="2" type="ORF">HUE88_11410</name>
</gene>
<dbReference type="Gene3D" id="1.10.443.10">
    <property type="entry name" value="Intergrase catalytic core"/>
    <property type="match status" value="1"/>
</dbReference>
<name>A0A7S7LUR8_9BACT</name>
<dbReference type="InterPro" id="IPR011010">
    <property type="entry name" value="DNA_brk_join_enz"/>
</dbReference>
<keyword evidence="3" id="KW-1185">Reference proteome</keyword>
<organism evidence="2 3">
    <name type="scientific">Candidatus Sulfurimonas baltica</name>
    <dbReference type="NCBI Taxonomy" id="2740404"/>
    <lineage>
        <taxon>Bacteria</taxon>
        <taxon>Pseudomonadati</taxon>
        <taxon>Campylobacterota</taxon>
        <taxon>Epsilonproteobacteria</taxon>
        <taxon>Campylobacterales</taxon>
        <taxon>Sulfurimonadaceae</taxon>
        <taxon>Sulfurimonas</taxon>
    </lineage>
</organism>
<evidence type="ECO:0000256" key="1">
    <source>
        <dbReference type="ARBA" id="ARBA00023172"/>
    </source>
</evidence>
<dbReference type="SUPFAM" id="SSF56349">
    <property type="entry name" value="DNA breaking-rejoining enzymes"/>
    <property type="match status" value="1"/>
</dbReference>
<dbReference type="RefSeq" id="WP_194369132.1">
    <property type="nucleotide sequence ID" value="NZ_CP054492.1"/>
</dbReference>
<dbReference type="GO" id="GO:0006310">
    <property type="term" value="P:DNA recombination"/>
    <property type="evidence" value="ECO:0007669"/>
    <property type="project" value="UniProtKB-KW"/>
</dbReference>
<dbReference type="GO" id="GO:0015074">
    <property type="term" value="P:DNA integration"/>
    <property type="evidence" value="ECO:0007669"/>
    <property type="project" value="InterPro"/>
</dbReference>
<evidence type="ECO:0000313" key="3">
    <source>
        <dbReference type="Proteomes" id="UP000593994"/>
    </source>
</evidence>
<evidence type="ECO:0000313" key="2">
    <source>
        <dbReference type="EMBL" id="QOY51697.1"/>
    </source>
</evidence>
<dbReference type="EMBL" id="CP054492">
    <property type="protein sequence ID" value="QOY51697.1"/>
    <property type="molecule type" value="Genomic_DNA"/>
</dbReference>
<dbReference type="InterPro" id="IPR013762">
    <property type="entry name" value="Integrase-like_cat_sf"/>
</dbReference>